<evidence type="ECO:0000313" key="6">
    <source>
        <dbReference type="Proteomes" id="UP000230423"/>
    </source>
</evidence>
<dbReference type="AlphaFoldDB" id="A0A2G9TFU4"/>
<evidence type="ECO:0000313" key="5">
    <source>
        <dbReference type="EMBL" id="PIO56833.1"/>
    </source>
</evidence>
<dbReference type="Proteomes" id="UP000230423">
    <property type="component" value="Unassembled WGS sequence"/>
</dbReference>
<accession>A0A2G9TFU4</accession>
<keyword evidence="5" id="KW-0548">Nucleotidyltransferase</keyword>
<dbReference type="Gene3D" id="3.30.70.270">
    <property type="match status" value="2"/>
</dbReference>
<keyword evidence="5" id="KW-0808">Transferase</keyword>
<gene>
    <name evidence="5" type="ORF">TELCIR_21766</name>
</gene>
<dbReference type="InterPro" id="IPR043128">
    <property type="entry name" value="Rev_trsase/Diguanyl_cyclase"/>
</dbReference>
<dbReference type="PANTHER" id="PTHR37984:SF5">
    <property type="entry name" value="PROTEIN NYNRIN-LIKE"/>
    <property type="match status" value="1"/>
</dbReference>
<keyword evidence="2" id="KW-0511">Multifunctional enzyme</keyword>
<dbReference type="Pfam" id="PF00078">
    <property type="entry name" value="RVT_1"/>
    <property type="match status" value="1"/>
</dbReference>
<dbReference type="CDD" id="cd01647">
    <property type="entry name" value="RT_LTR"/>
    <property type="match status" value="1"/>
</dbReference>
<dbReference type="EMBL" id="KZ372477">
    <property type="protein sequence ID" value="PIO56833.1"/>
    <property type="molecule type" value="Genomic_DNA"/>
</dbReference>
<dbReference type="Pfam" id="PF17919">
    <property type="entry name" value="RT_RNaseH_2"/>
    <property type="match status" value="1"/>
</dbReference>
<name>A0A2G9TFU4_TELCI</name>
<dbReference type="InterPro" id="IPR000477">
    <property type="entry name" value="RT_dom"/>
</dbReference>
<sequence>MVAPAVSQVSSPRVLVTNPTGSPKVIYKDQRLTSAQPVMELPNGTLLDFPRANVTPEQRRRLADLFLEFRDRISSSSYDLGSYDHTQITIKTTTEIPPSRYRPVRIPAKFQKELDDHINKLLAAGRIVESDTPWLHNTVLVKKKDGSLRVCLDFRPLNDITVPDHYPLPRIEDLLVRVAGKQFYTSFDLASGYMQLLLSPESQAKCGWATHRGIYQFVYLPFGLRNAGAYFCRAMSRILAGLDDNCLAYLDDIIVFDQNFESHMQSLRKVLERFRIFNIKISGRKLTSIAQTSITFLGHEISSDSYRPAERNIKAIQDMPPPSSTKAVKAFLGMTNFFRKFIKDFALIAAPLYALCKDKVPFSWGKPQARAFSQLKEALTSRPCLAFPHDKEFVLHTDGSKIAVEAVLLQVQDPTLPPSAIGYFSKTLSPAQQKWSPTHIELFAMISALRFFRATIYGNHTRILCDHQPLTFLLRHRKPHDNLAR</sequence>
<organism evidence="5 6">
    <name type="scientific">Teladorsagia circumcincta</name>
    <name type="common">Brown stomach worm</name>
    <name type="synonym">Ostertagia circumcincta</name>
    <dbReference type="NCBI Taxonomy" id="45464"/>
    <lineage>
        <taxon>Eukaryota</taxon>
        <taxon>Metazoa</taxon>
        <taxon>Ecdysozoa</taxon>
        <taxon>Nematoda</taxon>
        <taxon>Chromadorea</taxon>
        <taxon>Rhabditida</taxon>
        <taxon>Rhabditina</taxon>
        <taxon>Rhabditomorpha</taxon>
        <taxon>Strongyloidea</taxon>
        <taxon>Trichostrongylidae</taxon>
        <taxon>Teladorsagia</taxon>
    </lineage>
</organism>
<dbReference type="Gene3D" id="3.10.20.370">
    <property type="match status" value="1"/>
</dbReference>
<evidence type="ECO:0000256" key="1">
    <source>
        <dbReference type="ARBA" id="ARBA00012493"/>
    </source>
</evidence>
<evidence type="ECO:0000259" key="4">
    <source>
        <dbReference type="Pfam" id="PF17919"/>
    </source>
</evidence>
<feature type="domain" description="Reverse transcriptase" evidence="3">
    <location>
        <begin position="141"/>
        <end position="301"/>
    </location>
</feature>
<dbReference type="GO" id="GO:0003964">
    <property type="term" value="F:RNA-directed DNA polymerase activity"/>
    <property type="evidence" value="ECO:0007669"/>
    <property type="project" value="UniProtKB-KW"/>
</dbReference>
<feature type="non-terminal residue" evidence="5">
    <location>
        <position position="485"/>
    </location>
</feature>
<dbReference type="OrthoDB" id="5846593at2759"/>
<dbReference type="FunFam" id="3.30.70.270:FF:000020">
    <property type="entry name" value="Transposon Tf2-6 polyprotein-like Protein"/>
    <property type="match status" value="1"/>
</dbReference>
<dbReference type="SUPFAM" id="SSF56672">
    <property type="entry name" value="DNA/RNA polymerases"/>
    <property type="match status" value="1"/>
</dbReference>
<evidence type="ECO:0000256" key="2">
    <source>
        <dbReference type="ARBA" id="ARBA00023268"/>
    </source>
</evidence>
<dbReference type="PANTHER" id="PTHR37984">
    <property type="entry name" value="PROTEIN CBG26694"/>
    <property type="match status" value="1"/>
</dbReference>
<dbReference type="EC" id="2.7.7.49" evidence="1"/>
<feature type="domain" description="Reverse transcriptase/retrotransposon-derived protein RNase H-like" evidence="4">
    <location>
        <begin position="364"/>
        <end position="463"/>
    </location>
</feature>
<proteinExistence type="predicted"/>
<keyword evidence="6" id="KW-1185">Reference proteome</keyword>
<dbReference type="InterPro" id="IPR041577">
    <property type="entry name" value="RT_RNaseH_2"/>
</dbReference>
<reference evidence="5 6" key="1">
    <citation type="submission" date="2015-09" db="EMBL/GenBank/DDBJ databases">
        <title>Draft genome of the parasitic nematode Teladorsagia circumcincta isolate WARC Sus (inbred).</title>
        <authorList>
            <person name="Mitreva M."/>
        </authorList>
    </citation>
    <scope>NUCLEOTIDE SEQUENCE [LARGE SCALE GENOMIC DNA]</scope>
    <source>
        <strain evidence="5 6">S</strain>
    </source>
</reference>
<keyword evidence="5" id="KW-0695">RNA-directed DNA polymerase</keyword>
<protein>
    <recommendedName>
        <fullName evidence="1">RNA-directed DNA polymerase</fullName>
        <ecNumber evidence="1">2.7.7.49</ecNumber>
    </recommendedName>
</protein>
<dbReference type="Gene3D" id="3.10.10.10">
    <property type="entry name" value="HIV Type 1 Reverse Transcriptase, subunit A, domain 1"/>
    <property type="match status" value="1"/>
</dbReference>
<evidence type="ECO:0000259" key="3">
    <source>
        <dbReference type="Pfam" id="PF00078"/>
    </source>
</evidence>
<dbReference type="InterPro" id="IPR050951">
    <property type="entry name" value="Retrovirus_Pol_polyprotein"/>
</dbReference>
<dbReference type="InterPro" id="IPR043502">
    <property type="entry name" value="DNA/RNA_pol_sf"/>
</dbReference>